<feature type="compositionally biased region" description="Basic and acidic residues" evidence="1">
    <location>
        <begin position="162"/>
        <end position="171"/>
    </location>
</feature>
<reference evidence="3" key="1">
    <citation type="submission" date="2025-08" db="UniProtKB">
        <authorList>
            <consortium name="RefSeq"/>
        </authorList>
    </citation>
    <scope>IDENTIFICATION</scope>
</reference>
<feature type="compositionally biased region" description="Basic residues" evidence="1">
    <location>
        <begin position="343"/>
        <end position="364"/>
    </location>
</feature>
<evidence type="ECO:0000313" key="2">
    <source>
        <dbReference type="Proteomes" id="UP000695022"/>
    </source>
</evidence>
<feature type="compositionally biased region" description="Polar residues" evidence="1">
    <location>
        <begin position="531"/>
        <end position="552"/>
    </location>
</feature>
<feature type="compositionally biased region" description="Low complexity" evidence="1">
    <location>
        <begin position="93"/>
        <end position="107"/>
    </location>
</feature>
<accession>A0ABM1DR14</accession>
<feature type="region of interest" description="Disordered" evidence="1">
    <location>
        <begin position="703"/>
        <end position="765"/>
    </location>
</feature>
<protein>
    <submittedName>
        <fullName evidence="3">Uncharacterized protein LOC106805344 isoform X1</fullName>
    </submittedName>
</protein>
<feature type="compositionally biased region" description="Basic and acidic residues" evidence="1">
    <location>
        <begin position="587"/>
        <end position="597"/>
    </location>
</feature>
<feature type="compositionally biased region" description="Basic and acidic residues" evidence="1">
    <location>
        <begin position="519"/>
        <end position="529"/>
    </location>
</feature>
<feature type="region of interest" description="Disordered" evidence="1">
    <location>
        <begin position="59"/>
        <end position="109"/>
    </location>
</feature>
<feature type="compositionally biased region" description="Basic and acidic residues" evidence="1">
    <location>
        <begin position="897"/>
        <end position="913"/>
    </location>
</feature>
<feature type="region of interest" description="Disordered" evidence="1">
    <location>
        <begin position="824"/>
        <end position="942"/>
    </location>
</feature>
<feature type="compositionally biased region" description="Polar residues" evidence="1">
    <location>
        <begin position="256"/>
        <end position="269"/>
    </location>
</feature>
<name>A0ABM1DR14_PRICU</name>
<evidence type="ECO:0000256" key="1">
    <source>
        <dbReference type="SAM" id="MobiDB-lite"/>
    </source>
</evidence>
<feature type="compositionally biased region" description="Basic and acidic residues" evidence="1">
    <location>
        <begin position="463"/>
        <end position="476"/>
    </location>
</feature>
<evidence type="ECO:0000313" key="3">
    <source>
        <dbReference type="RefSeq" id="XP_014662385.1"/>
    </source>
</evidence>
<feature type="compositionally biased region" description="Polar residues" evidence="1">
    <location>
        <begin position="841"/>
        <end position="853"/>
    </location>
</feature>
<feature type="compositionally biased region" description="Basic and acidic residues" evidence="1">
    <location>
        <begin position="932"/>
        <end position="942"/>
    </location>
</feature>
<gene>
    <name evidence="3" type="primary">LOC106805344</name>
</gene>
<feature type="compositionally biased region" description="Low complexity" evidence="1">
    <location>
        <begin position="872"/>
        <end position="890"/>
    </location>
</feature>
<organism evidence="2 3">
    <name type="scientific">Priapulus caudatus</name>
    <name type="common">Priapulid worm</name>
    <dbReference type="NCBI Taxonomy" id="37621"/>
    <lineage>
        <taxon>Eukaryota</taxon>
        <taxon>Metazoa</taxon>
        <taxon>Ecdysozoa</taxon>
        <taxon>Scalidophora</taxon>
        <taxon>Priapulida</taxon>
        <taxon>Priapulimorpha</taxon>
        <taxon>Priapulimorphida</taxon>
        <taxon>Priapulidae</taxon>
        <taxon>Priapulus</taxon>
    </lineage>
</organism>
<feature type="compositionally biased region" description="Basic residues" evidence="1">
    <location>
        <begin position="707"/>
        <end position="724"/>
    </location>
</feature>
<feature type="compositionally biased region" description="Basic and acidic residues" evidence="1">
    <location>
        <begin position="485"/>
        <end position="500"/>
    </location>
</feature>
<dbReference type="Proteomes" id="UP000695022">
    <property type="component" value="Unplaced"/>
</dbReference>
<dbReference type="GeneID" id="106805344"/>
<feature type="region of interest" description="Disordered" evidence="1">
    <location>
        <begin position="321"/>
        <end position="381"/>
    </location>
</feature>
<feature type="region of interest" description="Disordered" evidence="1">
    <location>
        <begin position="162"/>
        <end position="190"/>
    </location>
</feature>
<sequence length="942" mass="104594">MTGNSKKVPHNKVKGHRHQYATYVNQNRNALVRKYPFLRPDQIRRKLRQMWEAEKLPKALPQPTIASHGEKVATSKKPPIRNKAALSSRPLQSNNFSYDDSSDNSSDVTGEVTNKLLSYRQAYKPLVPSVSSLQNDKPDVQSRGTGQDVIGRADIFPPVHINTHDFKENTGRKKYKGKKSANSNNDTASEDVWKTRKTYTPGNNVKLAPPIVVSQTTIMPPGILVLSETKAKQPKLSSRVSFSEVTESLIISQDTVDASSQSTQCSNQEDVPEIHRERDPSVKEEKIIKTDARVTVRSTRGIKKLRELKLTEDKLGSCAASTQLEEQENKPAKETASMMSKSQRSKSARRKPQQVTSRVRKKTKPAHEQMRSEGARGQTSMPFCSYDFDEINASELNIETEMSLKQMPFPVTETTFSPVTELADDVIDSPESLDGRLLDIAVKPNLVTSHRLESIPTRMTQAVKEKGQKENQDRPGKARNIQPKVRRDGREQEQQDKVDIAGDASSLLPTRKLRSRRVVGKDELKEAPKDSSPSLSCASESYEPSTLPNTGPNEAAMQDVPASLAVTTRRVIGRRKKLDGDNPQPTDRGKNTTHDASPENATVGLARNAGKPREDVSKLVRLPRFDALGFRPAKFLTSTPMPVGNVCGSPGHITVCADVHARHEMSPLRPAAVARNASGDALSRRGVPNGSIVFIQPTLSPAGTPVKGKKGRWKGKPLKKRASPVRKTDIEAVQTRSGEKPPVQEAPCEKEEVTGDAPVTTRSSELALNRAVNRMRDIMASSPPLLTFDLEDSASPNLSHASSNSDEYLVQLTDEMIDGDHLSCIGTVPTLSPPEPEHTKTNGPQKKSVTAKSALTRRSKPSKREVTHTIVKQQQQQKKKQQQQQQQQQQRMSNPNKEMRIEDMFDLPDDKAVYKTRGYKRRQVLSTQPTKKRAEDGHDTWI</sequence>
<feature type="compositionally biased region" description="Basic and acidic residues" evidence="1">
    <location>
        <begin position="365"/>
        <end position="374"/>
    </location>
</feature>
<feature type="region of interest" description="Disordered" evidence="1">
    <location>
        <begin position="256"/>
        <end position="280"/>
    </location>
</feature>
<keyword evidence="2" id="KW-1185">Reference proteome</keyword>
<proteinExistence type="predicted"/>
<dbReference type="RefSeq" id="XP_014662385.1">
    <property type="nucleotide sequence ID" value="XM_014806899.1"/>
</dbReference>
<feature type="region of interest" description="Disordered" evidence="1">
    <location>
        <begin position="452"/>
        <end position="613"/>
    </location>
</feature>